<comment type="caution">
    <text evidence="3">The sequence shown here is derived from an EMBL/GenBank/DDBJ whole genome shotgun (WGS) entry which is preliminary data.</text>
</comment>
<keyword evidence="4" id="KW-1185">Reference proteome</keyword>
<dbReference type="Pfam" id="PF01764">
    <property type="entry name" value="Lipase_3"/>
    <property type="match status" value="1"/>
</dbReference>
<reference evidence="3" key="1">
    <citation type="submission" date="2016-03" db="EMBL/GenBank/DDBJ databases">
        <title>Mechanisms controlling the formation of the plant cell surface in tip-growing cells are functionally conserved among land plants.</title>
        <authorList>
            <person name="Honkanen S."/>
            <person name="Jones V.A."/>
            <person name="Morieri G."/>
            <person name="Champion C."/>
            <person name="Hetherington A.J."/>
            <person name="Kelly S."/>
            <person name="Saint-Marcoux D."/>
            <person name="Proust H."/>
            <person name="Prescott H."/>
            <person name="Dolan L."/>
        </authorList>
    </citation>
    <scope>NUCLEOTIDE SEQUENCE [LARGE SCALE GENOMIC DNA]</scope>
    <source>
        <tissue evidence="3">Whole gametophyte</tissue>
    </source>
</reference>
<proteinExistence type="predicted"/>
<evidence type="ECO:0000313" key="4">
    <source>
        <dbReference type="Proteomes" id="UP000077202"/>
    </source>
</evidence>
<accession>A0A176W067</accession>
<dbReference type="GO" id="GO:0006629">
    <property type="term" value="P:lipid metabolic process"/>
    <property type="evidence" value="ECO:0007669"/>
    <property type="project" value="InterPro"/>
</dbReference>
<evidence type="ECO:0000313" key="3">
    <source>
        <dbReference type="EMBL" id="OAE25862.1"/>
    </source>
</evidence>
<name>A0A176W067_MARPO</name>
<dbReference type="AlphaFoldDB" id="A0A176W067"/>
<dbReference type="SUPFAM" id="SSF53474">
    <property type="entry name" value="alpha/beta-Hydrolases"/>
    <property type="match status" value="1"/>
</dbReference>
<feature type="compositionally biased region" description="Basic and acidic residues" evidence="1">
    <location>
        <begin position="22"/>
        <end position="31"/>
    </location>
</feature>
<evidence type="ECO:0000259" key="2">
    <source>
        <dbReference type="Pfam" id="PF01764"/>
    </source>
</evidence>
<feature type="region of interest" description="Disordered" evidence="1">
    <location>
        <begin position="22"/>
        <end position="45"/>
    </location>
</feature>
<dbReference type="Gene3D" id="3.40.50.1820">
    <property type="entry name" value="alpha/beta hydrolase"/>
    <property type="match status" value="1"/>
</dbReference>
<gene>
    <name evidence="3" type="ORF">AXG93_2145s1610</name>
</gene>
<feature type="domain" description="Fungal lipase-type" evidence="2">
    <location>
        <begin position="164"/>
        <end position="217"/>
    </location>
</feature>
<dbReference type="Proteomes" id="UP000077202">
    <property type="component" value="Unassembled WGS sequence"/>
</dbReference>
<dbReference type="InterPro" id="IPR029058">
    <property type="entry name" value="AB_hydrolase_fold"/>
</dbReference>
<organism evidence="3 4">
    <name type="scientific">Marchantia polymorpha subsp. ruderalis</name>
    <dbReference type="NCBI Taxonomy" id="1480154"/>
    <lineage>
        <taxon>Eukaryota</taxon>
        <taxon>Viridiplantae</taxon>
        <taxon>Streptophyta</taxon>
        <taxon>Embryophyta</taxon>
        <taxon>Marchantiophyta</taxon>
        <taxon>Marchantiopsida</taxon>
        <taxon>Marchantiidae</taxon>
        <taxon>Marchantiales</taxon>
        <taxon>Marchantiaceae</taxon>
        <taxon>Marchantia</taxon>
    </lineage>
</organism>
<dbReference type="EMBL" id="LVLJ01002289">
    <property type="protein sequence ID" value="OAE25862.1"/>
    <property type="molecule type" value="Genomic_DNA"/>
</dbReference>
<dbReference type="PANTHER" id="PTHR31479:SF39">
    <property type="entry name" value="FUNGAL LIPASE-LIKE DOMAIN-CONTAINING PROTEIN"/>
    <property type="match status" value="1"/>
</dbReference>
<sequence>MLGAALLVGIIAYRKHRREKKKWEQDDHLPEQDQYSNTDGSCSGLSSRTKEYKRIILGRLVTSVYMMHKEAKPYAAAASNHVFWMNFNWSKECSDMWSDNYNLVDFDLARLTRVLKPKDQRHFGQELDKCAKDLVHFAVFHRKAGAHFLAPKWVVAIRGTASKRDLLSDLKIFFERLHTSSLVKMLRKTVERLCADHGRANVTVTGHSLGAAAGLSVTRKMAVRKAVFLDTHLFNPPLLPLESIARFTLIALNPFYLLLNRKVVSKVKDSIAEVVDEEQYRKSVGEIMALVNWKPHLMTKPSTRPARSTSLRKQWTNRSRRWNQHAADGELCIQSMRRTLSGADYERENSTSPTGLIEAIHDSSSELSVKASFRTQEPVLTNSSD</sequence>
<dbReference type="InterPro" id="IPR002921">
    <property type="entry name" value="Fungal_lipase-type"/>
</dbReference>
<dbReference type="PANTHER" id="PTHR31479">
    <property type="entry name" value="ALPHA/BETA-HYDROLASES SUPERFAMILY PROTEIN"/>
    <property type="match status" value="1"/>
</dbReference>
<evidence type="ECO:0000256" key="1">
    <source>
        <dbReference type="SAM" id="MobiDB-lite"/>
    </source>
</evidence>
<protein>
    <recommendedName>
        <fullName evidence="2">Fungal lipase-type domain-containing protein</fullName>
    </recommendedName>
</protein>
<feature type="compositionally biased region" description="Polar residues" evidence="1">
    <location>
        <begin position="33"/>
        <end position="45"/>
    </location>
</feature>